<reference evidence="10 11" key="1">
    <citation type="submission" date="2017-03" db="EMBL/GenBank/DDBJ databases">
        <authorList>
            <person name="Afonso C.L."/>
            <person name="Miller P.J."/>
            <person name="Scott M.A."/>
            <person name="Spackman E."/>
            <person name="Goraichik I."/>
            <person name="Dimitrov K.M."/>
            <person name="Suarez D.L."/>
            <person name="Swayne D.E."/>
        </authorList>
    </citation>
    <scope>NUCLEOTIDE SEQUENCE [LARGE SCALE GENOMIC DNA]</scope>
    <source>
        <strain evidence="10 11">CECT 7450</strain>
    </source>
</reference>
<accession>A0A1X6Z8C0</accession>
<dbReference type="Pfam" id="PF02586">
    <property type="entry name" value="SRAP"/>
    <property type="match status" value="1"/>
</dbReference>
<dbReference type="PANTHER" id="PTHR13604">
    <property type="entry name" value="DC12-RELATED"/>
    <property type="match status" value="1"/>
</dbReference>
<keyword evidence="2 8" id="KW-0645">Protease</keyword>
<evidence type="ECO:0000256" key="2">
    <source>
        <dbReference type="ARBA" id="ARBA00022670"/>
    </source>
</evidence>
<evidence type="ECO:0000256" key="1">
    <source>
        <dbReference type="ARBA" id="ARBA00008136"/>
    </source>
</evidence>
<dbReference type="EC" id="3.4.-.-" evidence="8"/>
<dbReference type="GO" id="GO:0106300">
    <property type="term" value="P:protein-DNA covalent cross-linking repair"/>
    <property type="evidence" value="ECO:0007669"/>
    <property type="project" value="InterPro"/>
</dbReference>
<proteinExistence type="inferred from homology"/>
<comment type="similarity">
    <text evidence="1 8">Belongs to the SOS response-associated peptidase family.</text>
</comment>
<evidence type="ECO:0000313" key="11">
    <source>
        <dbReference type="Proteomes" id="UP000193061"/>
    </source>
</evidence>
<dbReference type="InterPro" id="IPR036590">
    <property type="entry name" value="SRAP-like"/>
</dbReference>
<dbReference type="PANTHER" id="PTHR13604:SF0">
    <property type="entry name" value="ABASIC SITE PROCESSING PROTEIN HMCES"/>
    <property type="match status" value="1"/>
</dbReference>
<sequence>MCGKFAAGDLTQDQMLEILSGFLYTPARADPNTPEAKRGYNISPSDQAHMIRWDDDGFQLTTARWQINDPRAKSPLINSKISNTHFWRDYWDNGRCIIPALGYYEWSGLSGRKQPYFISVNRNAPLIFFAGFYRTSGDGLQCSILTRNPAPEIEHIHSRMPVILSPAEINDWLTYTTPSNEAQDTLGTDWEGRFEVTPVAPITKSSEGPEMTEPWAPQQTSFDF</sequence>
<evidence type="ECO:0000256" key="7">
    <source>
        <dbReference type="ARBA" id="ARBA00023239"/>
    </source>
</evidence>
<evidence type="ECO:0000256" key="9">
    <source>
        <dbReference type="SAM" id="MobiDB-lite"/>
    </source>
</evidence>
<keyword evidence="5" id="KW-0190">Covalent protein-DNA linkage</keyword>
<evidence type="ECO:0000256" key="6">
    <source>
        <dbReference type="ARBA" id="ARBA00023125"/>
    </source>
</evidence>
<evidence type="ECO:0000256" key="8">
    <source>
        <dbReference type="RuleBase" id="RU364100"/>
    </source>
</evidence>
<dbReference type="SUPFAM" id="SSF143081">
    <property type="entry name" value="BB1717-like"/>
    <property type="match status" value="1"/>
</dbReference>
<evidence type="ECO:0000256" key="4">
    <source>
        <dbReference type="ARBA" id="ARBA00022801"/>
    </source>
</evidence>
<evidence type="ECO:0000256" key="3">
    <source>
        <dbReference type="ARBA" id="ARBA00022763"/>
    </source>
</evidence>
<evidence type="ECO:0000313" key="10">
    <source>
        <dbReference type="EMBL" id="SLN43940.1"/>
    </source>
</evidence>
<keyword evidence="3" id="KW-0227">DNA damage</keyword>
<keyword evidence="7" id="KW-0456">Lyase</keyword>
<evidence type="ECO:0000256" key="5">
    <source>
        <dbReference type="ARBA" id="ARBA00023124"/>
    </source>
</evidence>
<name>A0A1X6Z8C0_9RHOB</name>
<dbReference type="Proteomes" id="UP000193061">
    <property type="component" value="Unassembled WGS sequence"/>
</dbReference>
<keyword evidence="6" id="KW-0238">DNA-binding</keyword>
<dbReference type="GO" id="GO:0008233">
    <property type="term" value="F:peptidase activity"/>
    <property type="evidence" value="ECO:0007669"/>
    <property type="project" value="UniProtKB-KW"/>
</dbReference>
<gene>
    <name evidence="10" type="primary">yedK</name>
    <name evidence="10" type="ORF">ROA7450_02120</name>
</gene>
<keyword evidence="11" id="KW-1185">Reference proteome</keyword>
<feature type="region of interest" description="Disordered" evidence="9">
    <location>
        <begin position="202"/>
        <end position="224"/>
    </location>
</feature>
<protein>
    <recommendedName>
        <fullName evidence="8">Abasic site processing protein</fullName>
        <ecNumber evidence="8">3.4.-.-</ecNumber>
    </recommendedName>
</protein>
<dbReference type="Gene3D" id="3.90.1680.10">
    <property type="entry name" value="SOS response associated peptidase-like"/>
    <property type="match status" value="1"/>
</dbReference>
<dbReference type="AlphaFoldDB" id="A0A1X6Z8C0"/>
<dbReference type="InterPro" id="IPR003738">
    <property type="entry name" value="SRAP"/>
</dbReference>
<organism evidence="10 11">
    <name type="scientific">Roseovarius albus</name>
    <dbReference type="NCBI Taxonomy" id="1247867"/>
    <lineage>
        <taxon>Bacteria</taxon>
        <taxon>Pseudomonadati</taxon>
        <taxon>Pseudomonadota</taxon>
        <taxon>Alphaproteobacteria</taxon>
        <taxon>Rhodobacterales</taxon>
        <taxon>Roseobacteraceae</taxon>
        <taxon>Roseovarius</taxon>
    </lineage>
</organism>
<dbReference type="EMBL" id="FWFX01000006">
    <property type="protein sequence ID" value="SLN43940.1"/>
    <property type="molecule type" value="Genomic_DNA"/>
</dbReference>
<keyword evidence="4 8" id="KW-0378">Hydrolase</keyword>
<dbReference type="RefSeq" id="WP_085805652.1">
    <property type="nucleotide sequence ID" value="NZ_FWFX01000006.1"/>
</dbReference>
<dbReference type="GO" id="GO:0006508">
    <property type="term" value="P:proteolysis"/>
    <property type="evidence" value="ECO:0007669"/>
    <property type="project" value="UniProtKB-KW"/>
</dbReference>
<dbReference type="GO" id="GO:0003697">
    <property type="term" value="F:single-stranded DNA binding"/>
    <property type="evidence" value="ECO:0007669"/>
    <property type="project" value="InterPro"/>
</dbReference>
<dbReference type="GO" id="GO:0016829">
    <property type="term" value="F:lyase activity"/>
    <property type="evidence" value="ECO:0007669"/>
    <property type="project" value="UniProtKB-KW"/>
</dbReference>
<dbReference type="OrthoDB" id="9782620at2"/>